<comment type="caution">
    <text evidence="2">The sequence shown here is derived from an EMBL/GenBank/DDBJ whole genome shotgun (WGS) entry which is preliminary data.</text>
</comment>
<sequence>MEKRLATWMTPESNRWSFTHVREVIPTARIARGEQALDLGESTDGALGPQAQLPESGTSIEQYLADTHTDSIVVLSDGQVRFEHYREGKAAEDLHINFSVSKSLTGLVAWALASEGAFSFTDRVADHVPEVAGSAYDVQVQSLFDMAVPLDFSEDYAMGDPRMLDYRRSTGWIPGESDGLHAFLPTLQRRADEGTQFHYASPTTDMAGWLLERVSGRRLAELYSTYVWQPIGAASDADLTVDAYGAGRAAGGVSCTTRDLARVGHHLTDGGGVFGEALLRDLHSGDAARWQAYANITDFPRGSYRNFWYVPDTDAAVLYGVGIHGQGLYIDVERRIVIAKHSSWPVPITDALHTAQYRGFRDLTALVRD</sequence>
<evidence type="ECO:0000259" key="1">
    <source>
        <dbReference type="Pfam" id="PF00144"/>
    </source>
</evidence>
<feature type="domain" description="Beta-lactamase-related" evidence="1">
    <location>
        <begin position="61"/>
        <end position="357"/>
    </location>
</feature>
<dbReference type="InterPro" id="IPR012338">
    <property type="entry name" value="Beta-lactam/transpept-like"/>
</dbReference>
<dbReference type="Proteomes" id="UP000784435">
    <property type="component" value="Unassembled WGS sequence"/>
</dbReference>
<dbReference type="PANTHER" id="PTHR43283:SF7">
    <property type="entry name" value="BETA-LACTAMASE-RELATED DOMAIN-CONTAINING PROTEIN"/>
    <property type="match status" value="1"/>
</dbReference>
<gene>
    <name evidence="2" type="ORF">K8V08_13640</name>
</gene>
<reference evidence="2" key="1">
    <citation type="journal article" date="2021" name="PeerJ">
        <title>Extensive microbial diversity within the chicken gut microbiome revealed by metagenomics and culture.</title>
        <authorList>
            <person name="Gilroy R."/>
            <person name="Ravi A."/>
            <person name="Getino M."/>
            <person name="Pursley I."/>
            <person name="Horton D.L."/>
            <person name="Alikhan N.F."/>
            <person name="Baker D."/>
            <person name="Gharbi K."/>
            <person name="Hall N."/>
            <person name="Watson M."/>
            <person name="Adriaenssens E.M."/>
            <person name="Foster-Nyarko E."/>
            <person name="Jarju S."/>
            <person name="Secka A."/>
            <person name="Antonio M."/>
            <person name="Oren A."/>
            <person name="Chaudhuri R.R."/>
            <person name="La Ragione R."/>
            <person name="Hildebrand F."/>
            <person name="Pallen M.J."/>
        </authorList>
    </citation>
    <scope>NUCLEOTIDE SEQUENCE</scope>
    <source>
        <strain evidence="2">ChiGjej5B5-7349</strain>
    </source>
</reference>
<dbReference type="InterPro" id="IPR050789">
    <property type="entry name" value="Diverse_Enzym_Activities"/>
</dbReference>
<dbReference type="EMBL" id="DYUK01000317">
    <property type="protein sequence ID" value="HJG81441.1"/>
    <property type="molecule type" value="Genomic_DNA"/>
</dbReference>
<dbReference type="InterPro" id="IPR001466">
    <property type="entry name" value="Beta-lactam-related"/>
</dbReference>
<evidence type="ECO:0000313" key="2">
    <source>
        <dbReference type="EMBL" id="HJG81441.1"/>
    </source>
</evidence>
<dbReference type="SUPFAM" id="SSF56601">
    <property type="entry name" value="beta-lactamase/transpeptidase-like"/>
    <property type="match status" value="1"/>
</dbReference>
<organism evidence="2 3">
    <name type="scientific">Brevibacterium senegalense</name>
    <dbReference type="NCBI Taxonomy" id="1033736"/>
    <lineage>
        <taxon>Bacteria</taxon>
        <taxon>Bacillati</taxon>
        <taxon>Actinomycetota</taxon>
        <taxon>Actinomycetes</taxon>
        <taxon>Micrococcales</taxon>
        <taxon>Brevibacteriaceae</taxon>
        <taxon>Brevibacterium</taxon>
    </lineage>
</organism>
<dbReference type="Gene3D" id="3.40.710.10">
    <property type="entry name" value="DD-peptidase/beta-lactamase superfamily"/>
    <property type="match status" value="1"/>
</dbReference>
<accession>A0A921MH99</accession>
<dbReference type="AlphaFoldDB" id="A0A921MH99"/>
<evidence type="ECO:0000313" key="3">
    <source>
        <dbReference type="Proteomes" id="UP000784435"/>
    </source>
</evidence>
<name>A0A921MH99_9MICO</name>
<protein>
    <submittedName>
        <fullName evidence="2">Beta-lactamase family protein</fullName>
    </submittedName>
</protein>
<proteinExistence type="predicted"/>
<reference evidence="2" key="2">
    <citation type="submission" date="2021-09" db="EMBL/GenBank/DDBJ databases">
        <authorList>
            <person name="Gilroy R."/>
        </authorList>
    </citation>
    <scope>NUCLEOTIDE SEQUENCE</scope>
    <source>
        <strain evidence="2">ChiGjej5B5-7349</strain>
    </source>
</reference>
<dbReference type="Pfam" id="PF00144">
    <property type="entry name" value="Beta-lactamase"/>
    <property type="match status" value="1"/>
</dbReference>
<dbReference type="PANTHER" id="PTHR43283">
    <property type="entry name" value="BETA-LACTAMASE-RELATED"/>
    <property type="match status" value="1"/>
</dbReference>